<feature type="compositionally biased region" description="Low complexity" evidence="1">
    <location>
        <begin position="189"/>
        <end position="207"/>
    </location>
</feature>
<evidence type="ECO:0000259" key="2">
    <source>
        <dbReference type="PROSITE" id="PS50888"/>
    </source>
</evidence>
<feature type="region of interest" description="Disordered" evidence="1">
    <location>
        <begin position="63"/>
        <end position="101"/>
    </location>
</feature>
<dbReference type="PROSITE" id="PS50888">
    <property type="entry name" value="BHLH"/>
    <property type="match status" value="1"/>
</dbReference>
<sequence>MDVDLILEAADLMDKKANDINYRVTSESQETSGKGPEKSEKEVGAVSLAIPVGGDSGLHVVQGEEEEERERKRAVQDFTHSFPSSAAELPNEKHNENERKRRKMLKLSVHSLRDQLKNKTRRPAVNTVLRAAYEEIQELKKLEDEQSKVLEELKQKNIILNCYLEKQLRDIKLGKRSGPSPEESDGTHSLPSTRSDPPSSSSLLTHSVLNNGGSIRIPDTSNSDTSPPPLQSIVPASNPTPPSLQWFSPTTLPFHSPPTLLPTLHTPSLFTPSLMQQPTPTQPNILLQQSAPPTQAPVLFQQTTPHTQPSLLSPFLSYVYPNPSPILYRPTIFIPNPSPISPPSLMPVPICQPLAEGTVAPSLFSSSGGHEDDHDVKVTTSKIPPLISINALKLSENAKFGGGQRKQSISPNGKEIRINGENGRSGSGPGMESLRSLANGHHYNRSS</sequence>
<dbReference type="EnsemblMetazoa" id="Aqu2.1.28742_001">
    <property type="protein sequence ID" value="Aqu2.1.28742_001"/>
    <property type="gene ID" value="Aqu2.1.28742"/>
</dbReference>
<feature type="region of interest" description="Disordered" evidence="1">
    <location>
        <begin position="399"/>
        <end position="447"/>
    </location>
</feature>
<dbReference type="Gene3D" id="4.10.280.10">
    <property type="entry name" value="Helix-loop-helix DNA-binding domain"/>
    <property type="match status" value="1"/>
</dbReference>
<keyword evidence="4" id="KW-1185">Reference proteome</keyword>
<evidence type="ECO:0000256" key="1">
    <source>
        <dbReference type="SAM" id="MobiDB-lite"/>
    </source>
</evidence>
<dbReference type="InterPro" id="IPR011598">
    <property type="entry name" value="bHLH_dom"/>
</dbReference>
<dbReference type="KEGG" id="aqu:109582857"/>
<dbReference type="GO" id="GO:0046983">
    <property type="term" value="F:protein dimerization activity"/>
    <property type="evidence" value="ECO:0007669"/>
    <property type="project" value="InterPro"/>
</dbReference>
<feature type="compositionally biased region" description="Basic and acidic residues" evidence="1">
    <location>
        <begin position="90"/>
        <end position="99"/>
    </location>
</feature>
<feature type="domain" description="BHLH" evidence="2">
    <location>
        <begin position="89"/>
        <end position="139"/>
    </location>
</feature>
<name>A0A1X7UMV2_AMPQE</name>
<protein>
    <recommendedName>
        <fullName evidence="2">BHLH domain-containing protein</fullName>
    </recommendedName>
</protein>
<dbReference type="InParanoid" id="A0A1X7UMV2"/>
<evidence type="ECO:0000313" key="3">
    <source>
        <dbReference type="EnsemblMetazoa" id="Aqu2.1.28742_001"/>
    </source>
</evidence>
<dbReference type="Proteomes" id="UP000007879">
    <property type="component" value="Unassembled WGS sequence"/>
</dbReference>
<accession>A0A1X7UMV2</accession>
<evidence type="ECO:0000313" key="4">
    <source>
        <dbReference type="Proteomes" id="UP000007879"/>
    </source>
</evidence>
<reference evidence="4" key="1">
    <citation type="journal article" date="2010" name="Nature">
        <title>The Amphimedon queenslandica genome and the evolution of animal complexity.</title>
        <authorList>
            <person name="Srivastava M."/>
            <person name="Simakov O."/>
            <person name="Chapman J."/>
            <person name="Fahey B."/>
            <person name="Gauthier M.E."/>
            <person name="Mitros T."/>
            <person name="Richards G.S."/>
            <person name="Conaco C."/>
            <person name="Dacre M."/>
            <person name="Hellsten U."/>
            <person name="Larroux C."/>
            <person name="Putnam N.H."/>
            <person name="Stanke M."/>
            <person name="Adamska M."/>
            <person name="Darling A."/>
            <person name="Degnan S.M."/>
            <person name="Oakley T.H."/>
            <person name="Plachetzki D.C."/>
            <person name="Zhai Y."/>
            <person name="Adamski M."/>
            <person name="Calcino A."/>
            <person name="Cummins S.F."/>
            <person name="Goodstein D.M."/>
            <person name="Harris C."/>
            <person name="Jackson D.J."/>
            <person name="Leys S.P."/>
            <person name="Shu S."/>
            <person name="Woodcroft B.J."/>
            <person name="Vervoort M."/>
            <person name="Kosik K.S."/>
            <person name="Manning G."/>
            <person name="Degnan B.M."/>
            <person name="Rokhsar D.S."/>
        </authorList>
    </citation>
    <scope>NUCLEOTIDE SEQUENCE [LARGE SCALE GENOMIC DNA]</scope>
</reference>
<feature type="region of interest" description="Disordered" evidence="1">
    <location>
        <begin position="173"/>
        <end position="248"/>
    </location>
</feature>
<dbReference type="AlphaFoldDB" id="A0A1X7UMV2"/>
<dbReference type="SUPFAM" id="SSF47459">
    <property type="entry name" value="HLH, helix-loop-helix DNA-binding domain"/>
    <property type="match status" value="1"/>
</dbReference>
<dbReference type="EnsemblMetazoa" id="XM_019997877.1">
    <property type="protein sequence ID" value="XP_019853436.1"/>
    <property type="gene ID" value="LOC109582857"/>
</dbReference>
<proteinExistence type="predicted"/>
<dbReference type="InterPro" id="IPR036638">
    <property type="entry name" value="HLH_DNA-bd_sf"/>
</dbReference>
<gene>
    <name evidence="3" type="primary">109582857</name>
</gene>
<dbReference type="EnsemblMetazoa" id="XM_019997876.1">
    <property type="protein sequence ID" value="XP_019853435.1"/>
    <property type="gene ID" value="LOC109582857"/>
</dbReference>
<organism evidence="3">
    <name type="scientific">Amphimedon queenslandica</name>
    <name type="common">Sponge</name>
    <dbReference type="NCBI Taxonomy" id="400682"/>
    <lineage>
        <taxon>Eukaryota</taxon>
        <taxon>Metazoa</taxon>
        <taxon>Porifera</taxon>
        <taxon>Demospongiae</taxon>
        <taxon>Heteroscleromorpha</taxon>
        <taxon>Haplosclerida</taxon>
        <taxon>Niphatidae</taxon>
        <taxon>Amphimedon</taxon>
    </lineage>
</organism>
<feature type="compositionally biased region" description="Polar residues" evidence="1">
    <location>
        <begin position="23"/>
        <end position="32"/>
    </location>
</feature>
<dbReference type="EnsemblMetazoa" id="XM_019997875.1">
    <property type="protein sequence ID" value="XP_019853434.1"/>
    <property type="gene ID" value="LOC109582857"/>
</dbReference>
<feature type="region of interest" description="Disordered" evidence="1">
    <location>
        <begin position="22"/>
        <end position="44"/>
    </location>
</feature>
<reference evidence="3" key="2">
    <citation type="submission" date="2017-05" db="UniProtKB">
        <authorList>
            <consortium name="EnsemblMetazoa"/>
        </authorList>
    </citation>
    <scope>IDENTIFICATION</scope>
</reference>